<proteinExistence type="predicted"/>
<keyword evidence="1" id="KW-0732">Signal</keyword>
<dbReference type="EMBL" id="CP117268">
    <property type="protein sequence ID" value="WFS24949.1"/>
    <property type="molecule type" value="Genomic_DNA"/>
</dbReference>
<name>A0ABY8IP94_9HYPH</name>
<organism evidence="2 3">
    <name type="scientific">Rhizobium rhododendri</name>
    <dbReference type="NCBI Taxonomy" id="2506430"/>
    <lineage>
        <taxon>Bacteria</taxon>
        <taxon>Pseudomonadati</taxon>
        <taxon>Pseudomonadota</taxon>
        <taxon>Alphaproteobacteria</taxon>
        <taxon>Hyphomicrobiales</taxon>
        <taxon>Rhizobiaceae</taxon>
        <taxon>Rhizobium/Agrobacterium group</taxon>
        <taxon>Rhizobium</taxon>
    </lineage>
</organism>
<gene>
    <name evidence="2" type="ORF">PR018_21885</name>
</gene>
<sequence>MSKLPHQLKSLCAVLGLLILTISTEANGQNLTTSENFDAAKALCERQTFALEDINEVKPWLVYFSGLRNGRSSSPPDSCPSSTMRAIVGIVGSGSVEKAEDARAAFLSLYVSRGTEMELADRRRDSDGSFRYRNDIVLAGFVWLLCPGHSDQRLSCVKEVIHNFPAEFVSTSPVFCDFAGPKQGKVEWPPQRALYPLVCADNGQEKSENSDAWLRQAGITLGD</sequence>
<evidence type="ECO:0000256" key="1">
    <source>
        <dbReference type="SAM" id="SignalP"/>
    </source>
</evidence>
<accession>A0ABY8IP94</accession>
<reference evidence="2 3" key="2">
    <citation type="journal article" date="2023" name="MicrobiologyOpen">
        <title>Genomics of the tumorigenes clade of the family Rhizobiaceae and description of Rhizobium rhododendri sp. nov.</title>
        <authorList>
            <person name="Kuzmanovic N."/>
            <person name="diCenzo G.C."/>
            <person name="Bunk B."/>
            <person name="Sproeer C."/>
            <person name="Fruehling A."/>
            <person name="Neumann-Schaal M."/>
            <person name="Overmann J."/>
            <person name="Smalla K."/>
        </authorList>
    </citation>
    <scope>NUCLEOTIDE SEQUENCE [LARGE SCALE GENOMIC DNA]</scope>
    <source>
        <strain evidence="3">rho-6.2</strain>
        <plasmid evidence="2 3">unnamed1</plasmid>
    </source>
</reference>
<keyword evidence="3" id="KW-1185">Reference proteome</keyword>
<feature type="chain" id="PRO_5047116479" evidence="1">
    <location>
        <begin position="29"/>
        <end position="223"/>
    </location>
</feature>
<protein>
    <submittedName>
        <fullName evidence="2">Uncharacterized protein</fullName>
    </submittedName>
</protein>
<reference evidence="2 3" key="1">
    <citation type="journal article" date="2019" name="Phytopathology">
        <title>A Novel Group of Rhizobium tumorigenes-Like Agrobacteria Associated with Crown Gall Disease of Rhododendron and Blueberry.</title>
        <authorList>
            <person name="Kuzmanovic N."/>
            <person name="Behrens P."/>
            <person name="Idczak E."/>
            <person name="Wagner S."/>
            <person name="Gotz M."/>
            <person name="Sproer C."/>
            <person name="Bunk B."/>
            <person name="Overmann J."/>
            <person name="Smalla K."/>
        </authorList>
    </citation>
    <scope>NUCLEOTIDE SEQUENCE [LARGE SCALE GENOMIC DNA]</scope>
    <source>
        <strain evidence="3">rho-6.2</strain>
    </source>
</reference>
<geneLocation type="plasmid" evidence="2 3">
    <name>unnamed1</name>
</geneLocation>
<dbReference type="RefSeq" id="WP_142831830.1">
    <property type="nucleotide sequence ID" value="NZ_CP117268.1"/>
</dbReference>
<dbReference type="Proteomes" id="UP000318939">
    <property type="component" value="Plasmid unnamed1"/>
</dbReference>
<evidence type="ECO:0000313" key="3">
    <source>
        <dbReference type="Proteomes" id="UP000318939"/>
    </source>
</evidence>
<keyword evidence="2" id="KW-0614">Plasmid</keyword>
<feature type="signal peptide" evidence="1">
    <location>
        <begin position="1"/>
        <end position="28"/>
    </location>
</feature>
<evidence type="ECO:0000313" key="2">
    <source>
        <dbReference type="EMBL" id="WFS24949.1"/>
    </source>
</evidence>